<organism evidence="1">
    <name type="scientific">Zea mays</name>
    <name type="common">Maize</name>
    <dbReference type="NCBI Taxonomy" id="4577"/>
    <lineage>
        <taxon>Eukaryota</taxon>
        <taxon>Viridiplantae</taxon>
        <taxon>Streptophyta</taxon>
        <taxon>Embryophyta</taxon>
        <taxon>Tracheophyta</taxon>
        <taxon>Spermatophyta</taxon>
        <taxon>Magnoliopsida</taxon>
        <taxon>Liliopsida</taxon>
        <taxon>Poales</taxon>
        <taxon>Poaceae</taxon>
        <taxon>PACMAD clade</taxon>
        <taxon>Panicoideae</taxon>
        <taxon>Andropogonodae</taxon>
        <taxon>Andropogoneae</taxon>
        <taxon>Tripsacinae</taxon>
        <taxon>Zea</taxon>
    </lineage>
</organism>
<dbReference type="AlphaFoldDB" id="A0A1D6G8X1"/>
<name>A0A1D6G8X1_MAIZE</name>
<protein>
    <submittedName>
        <fullName evidence="1">Jasmonate-regulated gene 21</fullName>
    </submittedName>
</protein>
<reference evidence="1" key="1">
    <citation type="submission" date="2015-12" db="EMBL/GenBank/DDBJ databases">
        <title>Update maize B73 reference genome by single molecule sequencing technologies.</title>
        <authorList>
            <consortium name="Maize Genome Sequencing Project"/>
            <person name="Ware D."/>
        </authorList>
    </citation>
    <scope>NUCLEOTIDE SEQUENCE</scope>
    <source>
        <tissue evidence="1">Seedling</tissue>
    </source>
</reference>
<proteinExistence type="predicted"/>
<gene>
    <name evidence="1" type="ORF">ZEAMMB73_Zm00001d012456</name>
</gene>
<evidence type="ECO:0000313" key="1">
    <source>
        <dbReference type="EMBL" id="AQK99586.1"/>
    </source>
</evidence>
<accession>A0A1D6G8X1</accession>
<sequence>MMTRAIREPIIKSSTYRRKYFQFQMRSFLELL</sequence>
<dbReference type="EMBL" id="CM000784">
    <property type="protein sequence ID" value="AQK99586.1"/>
    <property type="molecule type" value="Genomic_DNA"/>
</dbReference>